<dbReference type="GO" id="GO:0050660">
    <property type="term" value="F:flavin adenine dinucleotide binding"/>
    <property type="evidence" value="ECO:0007669"/>
    <property type="project" value="InterPro"/>
</dbReference>
<feature type="binding site" evidence="11">
    <location>
        <position position="52"/>
    </location>
    <ligand>
        <name>FAD</name>
        <dbReference type="ChEBI" id="CHEBI:57692"/>
    </ligand>
</feature>
<keyword evidence="5 14" id="KW-0521">NADP</keyword>
<dbReference type="InterPro" id="IPR004099">
    <property type="entry name" value="Pyr_nucl-diS_OxRdtase_dimer"/>
</dbReference>
<dbReference type="GO" id="GO:0050661">
    <property type="term" value="F:NADP binding"/>
    <property type="evidence" value="ECO:0007669"/>
    <property type="project" value="InterPro"/>
</dbReference>
<keyword evidence="11" id="KW-0520">NAD</keyword>
<dbReference type="PRINTS" id="PR00368">
    <property type="entry name" value="FADPNR"/>
</dbReference>
<dbReference type="InterPro" id="IPR023753">
    <property type="entry name" value="FAD/NAD-binding_dom"/>
</dbReference>
<dbReference type="GO" id="GO:0045454">
    <property type="term" value="P:cell redox homeostasis"/>
    <property type="evidence" value="ECO:0007669"/>
    <property type="project" value="InterPro"/>
</dbReference>
<name>A0A318IV90_9BURK</name>
<feature type="active site" description="Proton acceptor" evidence="10">
    <location>
        <position position="438"/>
    </location>
</feature>
<keyword evidence="7" id="KW-1015">Disulfide bond</keyword>
<evidence type="ECO:0000256" key="14">
    <source>
        <dbReference type="RuleBase" id="RU365040"/>
    </source>
</evidence>
<evidence type="ECO:0000256" key="6">
    <source>
        <dbReference type="ARBA" id="ARBA00023002"/>
    </source>
</evidence>
<evidence type="ECO:0000256" key="10">
    <source>
        <dbReference type="PIRSR" id="PIRSR000350-2"/>
    </source>
</evidence>
<dbReference type="GO" id="GO:0034599">
    <property type="term" value="P:cellular response to oxidative stress"/>
    <property type="evidence" value="ECO:0007669"/>
    <property type="project" value="TreeGrafter"/>
</dbReference>
<feature type="domain" description="Pyridine nucleotide-disulphide oxidoreductase dimerisation" evidence="15">
    <location>
        <begin position="340"/>
        <end position="448"/>
    </location>
</feature>
<organism evidence="17 18">
    <name type="scientific">Undibacterium pigrum</name>
    <dbReference type="NCBI Taxonomy" id="401470"/>
    <lineage>
        <taxon>Bacteria</taxon>
        <taxon>Pseudomonadati</taxon>
        <taxon>Pseudomonadota</taxon>
        <taxon>Betaproteobacteria</taxon>
        <taxon>Burkholderiales</taxon>
        <taxon>Oxalobacteraceae</taxon>
        <taxon>Undibacterium</taxon>
    </lineage>
</organism>
<dbReference type="PANTHER" id="PTHR42737:SF2">
    <property type="entry name" value="GLUTATHIONE REDUCTASE"/>
    <property type="match status" value="1"/>
</dbReference>
<dbReference type="InterPro" id="IPR012999">
    <property type="entry name" value="Pyr_OxRdtase_I_AS"/>
</dbReference>
<dbReference type="NCBIfam" id="NF004776">
    <property type="entry name" value="PRK06116.1"/>
    <property type="match status" value="1"/>
</dbReference>
<keyword evidence="6 13" id="KW-0560">Oxidoreductase</keyword>
<dbReference type="AlphaFoldDB" id="A0A318IV90"/>
<feature type="disulfide bond" description="Redox-active" evidence="12">
    <location>
        <begin position="43"/>
        <end position="48"/>
    </location>
</feature>
<dbReference type="Pfam" id="PF02852">
    <property type="entry name" value="Pyr_redox_dim"/>
    <property type="match status" value="1"/>
</dbReference>
<evidence type="ECO:0000256" key="8">
    <source>
        <dbReference type="ARBA" id="ARBA00023284"/>
    </source>
</evidence>
<evidence type="ECO:0000256" key="9">
    <source>
        <dbReference type="ARBA" id="ARBA00049142"/>
    </source>
</evidence>
<evidence type="ECO:0000256" key="5">
    <source>
        <dbReference type="ARBA" id="ARBA00022857"/>
    </source>
</evidence>
<proteinExistence type="inferred from homology"/>
<keyword evidence="3 13" id="KW-0285">Flavoprotein</keyword>
<dbReference type="Pfam" id="PF07992">
    <property type="entry name" value="Pyr_redox_2"/>
    <property type="match status" value="1"/>
</dbReference>
<feature type="domain" description="FAD/NAD(P)-binding" evidence="16">
    <location>
        <begin position="7"/>
        <end position="320"/>
    </location>
</feature>
<dbReference type="FunFam" id="3.30.390.30:FF:000001">
    <property type="entry name" value="Dihydrolipoyl dehydrogenase"/>
    <property type="match status" value="1"/>
</dbReference>
<evidence type="ECO:0000256" key="3">
    <source>
        <dbReference type="ARBA" id="ARBA00022630"/>
    </source>
</evidence>
<dbReference type="Gene3D" id="3.30.390.30">
    <property type="match status" value="1"/>
</dbReference>
<gene>
    <name evidence="17" type="ORF">DFR42_11242</name>
</gene>
<dbReference type="OrthoDB" id="178496at2"/>
<dbReference type="SUPFAM" id="SSF55424">
    <property type="entry name" value="FAD/NAD-linked reductases, dimerisation (C-terminal) domain"/>
    <property type="match status" value="1"/>
</dbReference>
<dbReference type="RefSeq" id="WP_110257686.1">
    <property type="nucleotide sequence ID" value="NZ_QJKB01000012.1"/>
</dbReference>
<dbReference type="EC" id="1.8.1.7" evidence="14"/>
<comment type="similarity">
    <text evidence="1 13">Belongs to the class-I pyridine nucleotide-disulfide oxidoreductase family.</text>
</comment>
<dbReference type="InterPro" id="IPR001100">
    <property type="entry name" value="Pyr_nuc-diS_OxRdtase"/>
</dbReference>
<comment type="subunit">
    <text evidence="2">Homodimer.</text>
</comment>
<evidence type="ECO:0000313" key="18">
    <source>
        <dbReference type="Proteomes" id="UP000247792"/>
    </source>
</evidence>
<dbReference type="InterPro" id="IPR046952">
    <property type="entry name" value="GSHR/TRXR-like"/>
</dbReference>
<comment type="catalytic activity">
    <reaction evidence="9 14">
        <text>2 glutathione + NADP(+) = glutathione disulfide + NADPH + H(+)</text>
        <dbReference type="Rhea" id="RHEA:11740"/>
        <dbReference type="ChEBI" id="CHEBI:15378"/>
        <dbReference type="ChEBI" id="CHEBI:57783"/>
        <dbReference type="ChEBI" id="CHEBI:57925"/>
        <dbReference type="ChEBI" id="CHEBI:58297"/>
        <dbReference type="ChEBI" id="CHEBI:58349"/>
        <dbReference type="EC" id="1.8.1.7"/>
    </reaction>
</comment>
<feature type="binding site" evidence="11">
    <location>
        <position position="264"/>
    </location>
    <ligand>
        <name>NAD(+)</name>
        <dbReference type="ChEBI" id="CHEBI:57540"/>
    </ligand>
</feature>
<dbReference type="GO" id="GO:0006749">
    <property type="term" value="P:glutathione metabolic process"/>
    <property type="evidence" value="ECO:0007669"/>
    <property type="project" value="InterPro"/>
</dbReference>
<evidence type="ECO:0000259" key="15">
    <source>
        <dbReference type="Pfam" id="PF02852"/>
    </source>
</evidence>
<keyword evidence="8 13" id="KW-0676">Redox-active center</keyword>
<feature type="binding site" evidence="11">
    <location>
        <begin position="174"/>
        <end position="181"/>
    </location>
    <ligand>
        <name>NAD(+)</name>
        <dbReference type="ChEBI" id="CHEBI:57540"/>
    </ligand>
</feature>
<feature type="binding site" evidence="11">
    <location>
        <position position="305"/>
    </location>
    <ligand>
        <name>NAD(+)</name>
        <dbReference type="ChEBI" id="CHEBI:57540"/>
    </ligand>
</feature>
<evidence type="ECO:0000259" key="16">
    <source>
        <dbReference type="Pfam" id="PF07992"/>
    </source>
</evidence>
<evidence type="ECO:0000256" key="2">
    <source>
        <dbReference type="ARBA" id="ARBA00011738"/>
    </source>
</evidence>
<dbReference type="InterPro" id="IPR016156">
    <property type="entry name" value="FAD/NAD-linked_Rdtase_dimer_sf"/>
</dbReference>
<dbReference type="GO" id="GO:0004362">
    <property type="term" value="F:glutathione-disulfide reductase (NADPH) activity"/>
    <property type="evidence" value="ECO:0007669"/>
    <property type="project" value="UniProtKB-EC"/>
</dbReference>
<dbReference type="Gene3D" id="3.50.50.60">
    <property type="entry name" value="FAD/NAD(P)-binding domain"/>
    <property type="match status" value="2"/>
</dbReference>
<evidence type="ECO:0000313" key="17">
    <source>
        <dbReference type="EMBL" id="PXX38530.1"/>
    </source>
</evidence>
<comment type="cofactor">
    <cofactor evidence="11">
        <name>FAD</name>
        <dbReference type="ChEBI" id="CHEBI:57692"/>
    </cofactor>
    <text evidence="11">Binds 1 FAD per subunit.</text>
</comment>
<evidence type="ECO:0000256" key="12">
    <source>
        <dbReference type="PIRSR" id="PIRSR000350-4"/>
    </source>
</evidence>
<keyword evidence="4 11" id="KW-0274">FAD</keyword>
<dbReference type="InterPro" id="IPR006324">
    <property type="entry name" value="GSHR"/>
</dbReference>
<keyword evidence="18" id="KW-1185">Reference proteome</keyword>
<dbReference type="Proteomes" id="UP000247792">
    <property type="component" value="Unassembled WGS sequence"/>
</dbReference>
<dbReference type="PANTHER" id="PTHR42737">
    <property type="entry name" value="GLUTATHIONE REDUCTASE"/>
    <property type="match status" value="1"/>
</dbReference>
<evidence type="ECO:0000256" key="4">
    <source>
        <dbReference type="ARBA" id="ARBA00022827"/>
    </source>
</evidence>
<comment type="function">
    <text evidence="14">Catalyzes the reduction of glutathione disulfide (GSSG) to reduced glutathione (GSH).</text>
</comment>
<dbReference type="EMBL" id="QJKB01000012">
    <property type="protein sequence ID" value="PXX38530.1"/>
    <property type="molecule type" value="Genomic_DNA"/>
</dbReference>
<dbReference type="NCBIfam" id="TIGR01424">
    <property type="entry name" value="gluta_reduc_2"/>
    <property type="match status" value="1"/>
</dbReference>
<dbReference type="SUPFAM" id="SSF51905">
    <property type="entry name" value="FAD/NAD(P)-binding domain"/>
    <property type="match status" value="1"/>
</dbReference>
<evidence type="ECO:0000256" key="13">
    <source>
        <dbReference type="RuleBase" id="RU003691"/>
    </source>
</evidence>
<evidence type="ECO:0000256" key="11">
    <source>
        <dbReference type="PIRSR" id="PIRSR000350-3"/>
    </source>
</evidence>
<dbReference type="InterPro" id="IPR036188">
    <property type="entry name" value="FAD/NAD-bd_sf"/>
</dbReference>
<dbReference type="PRINTS" id="PR00411">
    <property type="entry name" value="PNDRDTASEI"/>
</dbReference>
<comment type="caution">
    <text evidence="17">The sequence shown here is derived from an EMBL/GenBank/DDBJ whole genome shotgun (WGS) entry which is preliminary data.</text>
</comment>
<evidence type="ECO:0000256" key="7">
    <source>
        <dbReference type="ARBA" id="ARBA00023157"/>
    </source>
</evidence>
<dbReference type="PROSITE" id="PS00076">
    <property type="entry name" value="PYRIDINE_REDOX_1"/>
    <property type="match status" value="1"/>
</dbReference>
<reference evidence="17 18" key="1">
    <citation type="submission" date="2018-05" db="EMBL/GenBank/DDBJ databases">
        <title>Genomic Encyclopedia of Type Strains, Phase IV (KMG-IV): sequencing the most valuable type-strain genomes for metagenomic binning, comparative biology and taxonomic classification.</title>
        <authorList>
            <person name="Goeker M."/>
        </authorList>
    </citation>
    <scope>NUCLEOTIDE SEQUENCE [LARGE SCALE GENOMIC DNA]</scope>
    <source>
        <strain evidence="17 18">DSM 19792</strain>
    </source>
</reference>
<sequence>MHTYDYDLFTIGAGSGGVRASRFAAQYGARVAVAEAGPLGGTCVNAGCIPKKLMSYAAHYHSDFADAAGFGWSMGEQQFDWATLIANKDKEIARLNGIYGQILTNAKVDIITGHAQIADAHTVIVNGKSYRAKHILIATGGHPVKPELPGSELGITSDEFFHLPALPRSAVVQGGGYIAVELASILNGLGCQVTLVQRGQQILRSMDADLGHFLIAEMRKKGVEIALDTSIVSITADDSDTQNKRVTLSDGRTLDSDCILFATGRKPNVKGLGLENAGVLVRENGAIIVDEHFATNVDSIYAIGDVIDRMALTPVALAEGMIVAANLFQHGRKLMSYENIPTAVFSHPNVATLGMTEARAREKHKHIKIFKSEFKALKHTLSGSTERCLMKMIVDADTDRVLGMHMVGADAGEIIQGFAVAMQCGVTKAQVDATIGVHPTIAEEFVTMRTAVV</sequence>
<dbReference type="PIRSF" id="PIRSF000350">
    <property type="entry name" value="Mercury_reductase_MerA"/>
    <property type="match status" value="1"/>
</dbReference>
<protein>
    <recommendedName>
        <fullName evidence="14">Glutathione reductase</fullName>
        <shortName evidence="14">GRase</shortName>
        <ecNumber evidence="14">1.8.1.7</ecNumber>
    </recommendedName>
</protein>
<dbReference type="GO" id="GO:0005829">
    <property type="term" value="C:cytosol"/>
    <property type="evidence" value="ECO:0007669"/>
    <property type="project" value="TreeGrafter"/>
</dbReference>
<accession>A0A318IV90</accession>
<keyword evidence="11" id="KW-0547">Nucleotide-binding</keyword>
<evidence type="ECO:0000256" key="1">
    <source>
        <dbReference type="ARBA" id="ARBA00007532"/>
    </source>
</evidence>